<dbReference type="VEuPathDB" id="TriTrypDB:LDHU3_19.0320"/>
<dbReference type="InterPro" id="IPR027417">
    <property type="entry name" value="P-loop_NTPase"/>
</dbReference>
<feature type="compositionally biased region" description="Basic and acidic residues" evidence="9">
    <location>
        <begin position="790"/>
        <end position="799"/>
    </location>
</feature>
<evidence type="ECO:0000313" key="11">
    <source>
        <dbReference type="EMBL" id="TPP41852.1"/>
    </source>
</evidence>
<evidence type="ECO:0000256" key="6">
    <source>
        <dbReference type="ARBA" id="ARBA00023180"/>
    </source>
</evidence>
<feature type="compositionally biased region" description="Acidic residues" evidence="9">
    <location>
        <begin position="1750"/>
        <end position="1759"/>
    </location>
</feature>
<protein>
    <recommendedName>
        <fullName evidence="8">Sarcalumenin</fullName>
    </recommendedName>
</protein>
<dbReference type="SUPFAM" id="SSF52540">
    <property type="entry name" value="P-loop containing nucleoside triphosphate hydrolases"/>
    <property type="match status" value="1"/>
</dbReference>
<feature type="compositionally biased region" description="Low complexity" evidence="9">
    <location>
        <begin position="493"/>
        <end position="505"/>
    </location>
</feature>
<evidence type="ECO:0000256" key="7">
    <source>
        <dbReference type="ARBA" id="ARBA00060448"/>
    </source>
</evidence>
<evidence type="ECO:0000256" key="1">
    <source>
        <dbReference type="ARBA" id="ARBA00004481"/>
    </source>
</evidence>
<dbReference type="VEuPathDB" id="TriTrypDB:LdBPK_190270.1"/>
<evidence type="ECO:0000259" key="10">
    <source>
        <dbReference type="PROSITE" id="PS51718"/>
    </source>
</evidence>
<dbReference type="VEuPathDB" id="TriTrypDB:LDHU3_19.0310"/>
<dbReference type="VEuPathDB" id="TriTrypDB:LdCL_190007700"/>
<dbReference type="FunFam" id="3.40.50.300:FF:000635">
    <property type="entry name" value="Sarcalumenin, putative"/>
    <property type="match status" value="1"/>
</dbReference>
<feature type="region of interest" description="Disordered" evidence="9">
    <location>
        <begin position="1800"/>
        <end position="1819"/>
    </location>
</feature>
<keyword evidence="4" id="KW-0703">Sarcoplasmic reticulum</keyword>
<feature type="domain" description="Dynamin-type G" evidence="10">
    <location>
        <begin position="62"/>
        <end position="305"/>
    </location>
</feature>
<keyword evidence="5" id="KW-0472">Membrane</keyword>
<dbReference type="InterPro" id="IPR030381">
    <property type="entry name" value="G_DYNAMIN_dom"/>
</dbReference>
<name>A0A504WYY0_LEIDO</name>
<dbReference type="GO" id="GO:0005886">
    <property type="term" value="C:plasma membrane"/>
    <property type="evidence" value="ECO:0007669"/>
    <property type="project" value="UniProtKB-SubCell"/>
</dbReference>
<dbReference type="CDD" id="cd09913">
    <property type="entry name" value="EHD"/>
    <property type="match status" value="1"/>
</dbReference>
<feature type="region of interest" description="Disordered" evidence="9">
    <location>
        <begin position="772"/>
        <end position="799"/>
    </location>
</feature>
<reference evidence="12" key="1">
    <citation type="submission" date="2019-02" db="EMBL/GenBank/DDBJ databases">
        <title>FDA dAtabase for Regulatory Grade micrObial Sequences (FDA-ARGOS): Supporting development and validation of Infectious Disease Dx tests.</title>
        <authorList>
            <person name="Duncan R."/>
            <person name="Fisher C."/>
            <person name="Tallon L."/>
            <person name="Sadzewicz L."/>
            <person name="Sengamalay N."/>
            <person name="Ott S."/>
            <person name="Godinez A."/>
            <person name="Nagaraj S."/>
            <person name="Vavikolanu K."/>
            <person name="Vyas G."/>
            <person name="Nadendla S."/>
            <person name="Aluvathingal J."/>
            <person name="Sichtig H."/>
        </authorList>
    </citation>
    <scope>NUCLEOTIDE SEQUENCE [LARGE SCALE GENOMIC DNA]</scope>
    <source>
        <strain evidence="12">FDAARGOS_360</strain>
    </source>
</reference>
<evidence type="ECO:0000256" key="8">
    <source>
        <dbReference type="ARBA" id="ARBA00074933"/>
    </source>
</evidence>
<dbReference type="Proteomes" id="UP000318821">
    <property type="component" value="Unassembled WGS sequence"/>
</dbReference>
<comment type="subcellular location">
    <subcellularLocation>
        <location evidence="1">Endosome membrane</location>
        <topology evidence="1">Peripheral membrane protein</topology>
    </subcellularLocation>
    <subcellularLocation>
        <location evidence="2">Sarcoplasmic reticulum lumen</location>
    </subcellularLocation>
    <subcellularLocation>
        <location evidence="7">Sarcoplasmic reticulum membrane</location>
        <topology evidence="7">Peripheral membrane protein</topology>
    </subcellularLocation>
</comment>
<dbReference type="InterPro" id="IPR040990">
    <property type="entry name" value="DUF5600"/>
</dbReference>
<dbReference type="VEuPathDB" id="TriTrypDB:LdBPK_190280.1"/>
<sequence>MSISGAAPPEPLCGRESGGNVPGSMEALIKKLHPLYTQRVQPLEEMYSFDVFRPSWYEETILNERPFISLFGPWSAGKTTFINYLLQSNHLWTGPQPTTAEFTVVMYGKEPGPVAGQALANSKHLPFKGLLDFGESFISNLKGFQAPHALLERVTLIDTPGVLESSKDIHQRKYDYVNVCRWFAERSDLIFVFFDPSKLDAGGELRQLFQTSFKGIENRLRLVLNKADTISTQELMRVYGSLFWNLSNFINTTEPPRVYVGSFWDKPYSPNSFSRLFAEEKLDLLHELLDVIPQQARDKKIASLIRRAKEVLVHAAIIGGIRADLPVLFGRSKAKKKAAEQLPRRYELIGARYKMNHRDFPPVQAYRSFLERFDVAKFPPLQKAEKAGLIRGIQELIDTILPSMLRPVCNTRAANPFEEDKQTGLLSMYRDHVFLQRDGRSGMQGGTDKVAATMGEGMRDSATTGLSSSVAAAPASGPSSLLGPGTAQMVAYRQQQQQQDRQSSSAPATVNSHGTLSSSSPQTSGNPVESSVPVTPQESDLNSEPCPPTVVPQPGLSNNCATQVNAWAGEDVARRDTMRDEVRDDGLHATPPSSSCDSHNGSHVLHDPELLDLMEAAEDTALLFRVRADYSEAPPSNNEIAFSMSEQKPTAASTDGPATVDIPAAASLPCLPTSLLVGGSLFVRETPVPSPAAIAHGKTSSPFGAAGVPAGSVLCPFTRGFVSMCSPHWGHLCAVGFRVRMSLHGGRRVVLQKPHLLLARARQLQDCTMQDSLRIPSKSTQPHSASSAKTLKDSRCTETRKRRPAALFQMWGWSPHLQQTLGATLCSAPLESVAAFRAAVEANMLTGGFCKGAQLIPVAGACGSRAVMPAPFSLGQRTTSVRDGTREGQAAARCPWNTRCRVLQPPSSLRLGCSSTSAAASWVTASASEPMGSPPKLPHPWHAWTEAHTDRPTLRLFGLPASVRAAFLDVPFPSPSTSSSSPTPAALMEAACGAALSQLAGQVQDAVEQGQLAATSRLYFCPLAHAVDYSGTLDLRAFSVEWGRRHCDGGGASAAPRITAVLSDSCPVLSLGAELPIGDDADPPDAAAGRAASTPPLRVVFFSNAHMLSKRAIRRLLDQWTRNGASVRKLRQQQQRARAGPREWRTLMGSRLLLPLDAAAILPHVRSLSTPFGDVQAVFIGYTASQGPVEGAKVMNPPSDVGKHAPLPLPVLPSSTTPVGFPVRVELAVSASAHSDLLHVEEPLSAALLRASTLYRRCLDAAQRRELVEAVVQSTVDGAPAGAVFAKRESQRLSSGRILSETSKVPLTSTQGRLQLHEACEAALSLLSPLEGFLHPHLGTEGTGGNRPARDDDVVSLLVMYPLLSTVRIRHVLLSAFHVRVTPTSTAGDEAPSTVAAAAVDGPVAAGEMVCVRVGSDSGPAGAATAPPSNPRVRFVASRRRANENEQREFHALLQAAKVRAAAEASVTATPSCVPRAPLLFQAYAAHVEPPVLLGLWTPTLLFRAPTLADMMALRCFLLEPLRASYAASHRTPTDALHRAGFADGGGGGDMIALRVDDVDVIHFDYADGATRHRRTHRLFGVRASLCPASAATPPPRTGAGAVGEESLRDASGRNPIARELALLETLLQQCLKECARTAAFFPLWTEHRRYDDAAPCATTHQSSVAGPMTNHGDGGPAGLNLLPFPFFPSSTNHRPFLDFPGVMESLASWAPRSTELRLLSLAAAQRPSLSLTIRSRVVLLESVYVPESDEVDAPDDDAEKVAARSGRKGPNRVVVRRGQVCEVAGFVPCGLLLGCGAASTASEGAGGSRSRDESATRRMSLPPLVRQQVAGWSLTERRLIEHYMAQQRHASALPLLRCCAASQRSWEDHLRQPGTSLFVLAPRCTVVGGYRSLHYYGLPLLHLPLLILAGDLARSQPSHSAVSPSKLSKTALGSCIASRASASDSDIGVPPALLTATSPSASFDYALPHLFHPHHADPASCRATLCLTSQERQQALDLLFAQLRSATATVSDGPKAACGNDTSPRSPISFVEDILFSEMPDGTRNGKPADAVTAGDRNSSDAHAVFTPPVCCPLLTELALYSRVR</sequence>
<evidence type="ECO:0000313" key="12">
    <source>
        <dbReference type="Proteomes" id="UP000318821"/>
    </source>
</evidence>
<evidence type="ECO:0000256" key="2">
    <source>
        <dbReference type="ARBA" id="ARBA00004564"/>
    </source>
</evidence>
<keyword evidence="3" id="KW-0732">Signal</keyword>
<proteinExistence type="predicted"/>
<dbReference type="InterPro" id="IPR045063">
    <property type="entry name" value="Dynamin_N"/>
</dbReference>
<dbReference type="EMBL" id="RHLD01000033">
    <property type="protein sequence ID" value="TPP41852.1"/>
    <property type="molecule type" value="Genomic_DNA"/>
</dbReference>
<feature type="region of interest" description="Disordered" evidence="9">
    <location>
        <begin position="1750"/>
        <end position="1770"/>
    </location>
</feature>
<dbReference type="GO" id="GO:0010008">
    <property type="term" value="C:endosome membrane"/>
    <property type="evidence" value="ECO:0007669"/>
    <property type="project" value="UniProtKB-SubCell"/>
</dbReference>
<keyword evidence="6" id="KW-0325">Glycoprotein</keyword>
<evidence type="ECO:0000256" key="3">
    <source>
        <dbReference type="ARBA" id="ARBA00022729"/>
    </source>
</evidence>
<feature type="compositionally biased region" description="Polar residues" evidence="9">
    <location>
        <begin position="772"/>
        <end position="789"/>
    </location>
</feature>
<dbReference type="PANTHER" id="PTHR43681:SF1">
    <property type="entry name" value="SARCALUMENIN"/>
    <property type="match status" value="1"/>
</dbReference>
<dbReference type="InterPro" id="IPR051943">
    <property type="entry name" value="TRAFAC_Dynamin-like_GTPase"/>
</dbReference>
<comment type="caution">
    <text evidence="11">The sequence shown here is derived from an EMBL/GenBank/DDBJ whole genome shotgun (WGS) entry which is preliminary data.</text>
</comment>
<dbReference type="GO" id="GO:0005525">
    <property type="term" value="F:GTP binding"/>
    <property type="evidence" value="ECO:0007669"/>
    <property type="project" value="InterPro"/>
</dbReference>
<organism evidence="11 12">
    <name type="scientific">Leishmania donovani</name>
    <dbReference type="NCBI Taxonomy" id="5661"/>
    <lineage>
        <taxon>Eukaryota</taxon>
        <taxon>Discoba</taxon>
        <taxon>Euglenozoa</taxon>
        <taxon>Kinetoplastea</taxon>
        <taxon>Metakinetoplastina</taxon>
        <taxon>Trypanosomatida</taxon>
        <taxon>Trypanosomatidae</taxon>
        <taxon>Leishmaniinae</taxon>
        <taxon>Leishmania</taxon>
    </lineage>
</organism>
<evidence type="ECO:0000256" key="4">
    <source>
        <dbReference type="ARBA" id="ARBA00022951"/>
    </source>
</evidence>
<evidence type="ECO:0000256" key="9">
    <source>
        <dbReference type="SAM" id="MobiDB-lite"/>
    </source>
</evidence>
<accession>A0A504WYY0</accession>
<dbReference type="Gene3D" id="1.10.268.20">
    <property type="match status" value="1"/>
</dbReference>
<feature type="region of interest" description="Disordered" evidence="9">
    <location>
        <begin position="459"/>
        <end position="557"/>
    </location>
</feature>
<dbReference type="Gene3D" id="3.40.50.300">
    <property type="entry name" value="P-loop containing nucleotide triphosphate hydrolases"/>
    <property type="match status" value="1"/>
</dbReference>
<dbReference type="PANTHER" id="PTHR43681">
    <property type="entry name" value="TRANSMEMBRANE GTPASE FZO"/>
    <property type="match status" value="1"/>
</dbReference>
<dbReference type="Pfam" id="PF18150">
    <property type="entry name" value="DUF5600"/>
    <property type="match status" value="1"/>
</dbReference>
<gene>
    <name evidence="11" type="ORF">CGC20_9185</name>
</gene>
<dbReference type="Pfam" id="PF00350">
    <property type="entry name" value="Dynamin_N"/>
    <property type="match status" value="1"/>
</dbReference>
<evidence type="ECO:0000256" key="5">
    <source>
        <dbReference type="ARBA" id="ARBA00023136"/>
    </source>
</evidence>
<feature type="compositionally biased region" description="Polar residues" evidence="9">
    <location>
        <begin position="506"/>
        <end position="542"/>
    </location>
</feature>
<dbReference type="VEuPathDB" id="TriTrypDB:LdCL_190007800"/>
<feature type="compositionally biased region" description="Low complexity" evidence="9">
    <location>
        <begin position="465"/>
        <end position="485"/>
    </location>
</feature>
<dbReference type="PROSITE" id="PS51718">
    <property type="entry name" value="G_DYNAMIN_2"/>
    <property type="match status" value="1"/>
</dbReference>